<evidence type="ECO:0000256" key="3">
    <source>
        <dbReference type="ARBA" id="ARBA00023242"/>
    </source>
</evidence>
<dbReference type="Proteomes" id="UP000002640">
    <property type="component" value="Unassembled WGS sequence"/>
</dbReference>
<dbReference type="Pfam" id="PF05181">
    <property type="entry name" value="XPA_C"/>
    <property type="match status" value="1"/>
</dbReference>
<evidence type="ECO:0000259" key="5">
    <source>
        <dbReference type="Pfam" id="PF05181"/>
    </source>
</evidence>
<name>G4Z7L8_PHYSP</name>
<dbReference type="EMBL" id="JH159153">
    <property type="protein sequence ID" value="EGZ21058.1"/>
    <property type="molecule type" value="Genomic_DNA"/>
</dbReference>
<keyword evidence="7" id="KW-1185">Reference proteome</keyword>
<protein>
    <recommendedName>
        <fullName evidence="5">XPA C-terminal domain-containing protein</fullName>
    </recommendedName>
</protein>
<evidence type="ECO:0000256" key="4">
    <source>
        <dbReference type="SAM" id="MobiDB-lite"/>
    </source>
</evidence>
<dbReference type="InterPro" id="IPR037129">
    <property type="entry name" value="XPA_sf"/>
</dbReference>
<dbReference type="RefSeq" id="XP_009523775.1">
    <property type="nucleotide sequence ID" value="XM_009525480.1"/>
</dbReference>
<dbReference type="GeneID" id="20643603"/>
<dbReference type="AlphaFoldDB" id="G4Z7L8"/>
<gene>
    <name evidence="6" type="ORF">PHYSODRAFT_313433</name>
</gene>
<dbReference type="GO" id="GO:0003684">
    <property type="term" value="F:damaged DNA binding"/>
    <property type="evidence" value="ECO:0007669"/>
    <property type="project" value="InterPro"/>
</dbReference>
<dbReference type="GO" id="GO:0000715">
    <property type="term" value="P:nucleotide-excision repair, DNA damage recognition"/>
    <property type="evidence" value="ECO:0007669"/>
    <property type="project" value="TreeGrafter"/>
</dbReference>
<dbReference type="InterPro" id="IPR022656">
    <property type="entry name" value="XPA_C"/>
</dbReference>
<keyword evidence="2" id="KW-0862">Zinc</keyword>
<dbReference type="STRING" id="1094619.G4Z7L8"/>
<evidence type="ECO:0000313" key="7">
    <source>
        <dbReference type="Proteomes" id="UP000002640"/>
    </source>
</evidence>
<dbReference type="InParanoid" id="G4Z7L8"/>
<dbReference type="GO" id="GO:0006284">
    <property type="term" value="P:base-excision repair"/>
    <property type="evidence" value="ECO:0007669"/>
    <property type="project" value="TreeGrafter"/>
</dbReference>
<dbReference type="OMA" id="TCGHELS"/>
<evidence type="ECO:0000313" key="6">
    <source>
        <dbReference type="EMBL" id="EGZ21058.1"/>
    </source>
</evidence>
<dbReference type="PANTHER" id="PTHR10142">
    <property type="entry name" value="DNA REPAIR PROTEIN COMPLEMENTING XP-A CELLS"/>
    <property type="match status" value="1"/>
</dbReference>
<organism evidence="6 7">
    <name type="scientific">Phytophthora sojae (strain P6497)</name>
    <name type="common">Soybean stem and root rot agent</name>
    <name type="synonym">Phytophthora megasperma f. sp. glycines</name>
    <dbReference type="NCBI Taxonomy" id="1094619"/>
    <lineage>
        <taxon>Eukaryota</taxon>
        <taxon>Sar</taxon>
        <taxon>Stramenopiles</taxon>
        <taxon>Oomycota</taxon>
        <taxon>Peronosporomycetes</taxon>
        <taxon>Peronosporales</taxon>
        <taxon>Peronosporaceae</taxon>
        <taxon>Phytophthora</taxon>
    </lineage>
</organism>
<evidence type="ECO:0000256" key="2">
    <source>
        <dbReference type="ARBA" id="ARBA00022833"/>
    </source>
</evidence>
<dbReference type="SMR" id="G4Z7L8"/>
<sequence>MDDLPVGLCSECGDDSLYLDRTLLEHFSLHVCVTCKQDRTLRDGAFELLSKSRARAEYALPDSSFTGLPHLNQPNPRHEAFAPLQLYLRRTLVQEAYRLYGDEDGLQREKQKRKKRAFRSAAGRTKHLLKRQHLVQLDRDADAAAEDEQEKEKKKKQKKAEYVPVADTDHRHEFAAESFDEETKSWSKKCACGMQVHFEKW</sequence>
<dbReference type="PANTHER" id="PTHR10142:SF0">
    <property type="entry name" value="DNA REPAIR PROTEIN COMPLEMENTING XP-A CELLS"/>
    <property type="match status" value="1"/>
</dbReference>
<proteinExistence type="predicted"/>
<dbReference type="InterPro" id="IPR000465">
    <property type="entry name" value="XPA/RAD14"/>
</dbReference>
<dbReference type="KEGG" id="psoj:PHYSODRAFT_313433"/>
<reference evidence="6 7" key="1">
    <citation type="journal article" date="2006" name="Science">
        <title>Phytophthora genome sequences uncover evolutionary origins and mechanisms of pathogenesis.</title>
        <authorList>
            <person name="Tyler B.M."/>
            <person name="Tripathy S."/>
            <person name="Zhang X."/>
            <person name="Dehal P."/>
            <person name="Jiang R.H."/>
            <person name="Aerts A."/>
            <person name="Arredondo F.D."/>
            <person name="Baxter L."/>
            <person name="Bensasson D."/>
            <person name="Beynon J.L."/>
            <person name="Chapman J."/>
            <person name="Damasceno C.M."/>
            <person name="Dorrance A.E."/>
            <person name="Dou D."/>
            <person name="Dickerman A.W."/>
            <person name="Dubchak I.L."/>
            <person name="Garbelotto M."/>
            <person name="Gijzen M."/>
            <person name="Gordon S.G."/>
            <person name="Govers F."/>
            <person name="Grunwald N.J."/>
            <person name="Huang W."/>
            <person name="Ivors K.L."/>
            <person name="Jones R.W."/>
            <person name="Kamoun S."/>
            <person name="Krampis K."/>
            <person name="Lamour K.H."/>
            <person name="Lee M.K."/>
            <person name="McDonald W.H."/>
            <person name="Medina M."/>
            <person name="Meijer H.J."/>
            <person name="Nordberg E.K."/>
            <person name="Maclean D.J."/>
            <person name="Ospina-Giraldo M.D."/>
            <person name="Morris P.F."/>
            <person name="Phuntumart V."/>
            <person name="Putnam N.H."/>
            <person name="Rash S."/>
            <person name="Rose J.K."/>
            <person name="Sakihama Y."/>
            <person name="Salamov A.A."/>
            <person name="Savidor A."/>
            <person name="Scheuring C.F."/>
            <person name="Smith B.M."/>
            <person name="Sobral B.W."/>
            <person name="Terry A."/>
            <person name="Torto-Alalibo T.A."/>
            <person name="Win J."/>
            <person name="Xu Z."/>
            <person name="Zhang H."/>
            <person name="Grigoriev I.V."/>
            <person name="Rokhsar D.S."/>
            <person name="Boore J.L."/>
        </authorList>
    </citation>
    <scope>NUCLEOTIDE SEQUENCE [LARGE SCALE GENOMIC DNA]</scope>
    <source>
        <strain evidence="6 7">P6497</strain>
    </source>
</reference>
<accession>G4Z7L8</accession>
<dbReference type="SUPFAM" id="SSF46955">
    <property type="entry name" value="Putative DNA-binding domain"/>
    <property type="match status" value="1"/>
</dbReference>
<dbReference type="Gene3D" id="3.90.530.10">
    <property type="entry name" value="XPA C-terminal domain"/>
    <property type="match status" value="1"/>
</dbReference>
<dbReference type="GO" id="GO:0070914">
    <property type="term" value="P:UV-damage excision repair"/>
    <property type="evidence" value="ECO:0007669"/>
    <property type="project" value="TreeGrafter"/>
</dbReference>
<feature type="domain" description="XPA C-terminal" evidence="5">
    <location>
        <begin position="46"/>
        <end position="89"/>
    </location>
</feature>
<dbReference type="GO" id="GO:1901255">
    <property type="term" value="P:nucleotide-excision repair involved in interstrand cross-link repair"/>
    <property type="evidence" value="ECO:0007669"/>
    <property type="project" value="TreeGrafter"/>
</dbReference>
<evidence type="ECO:0000256" key="1">
    <source>
        <dbReference type="ARBA" id="ARBA00004123"/>
    </source>
</evidence>
<dbReference type="GO" id="GO:0000110">
    <property type="term" value="C:nucleotide-excision repair factor 1 complex"/>
    <property type="evidence" value="ECO:0007669"/>
    <property type="project" value="TreeGrafter"/>
</dbReference>
<feature type="region of interest" description="Disordered" evidence="4">
    <location>
        <begin position="139"/>
        <end position="166"/>
    </location>
</feature>
<keyword evidence="3" id="KW-0539">Nucleus</keyword>
<comment type="subcellular location">
    <subcellularLocation>
        <location evidence="1">Nucleus</location>
    </subcellularLocation>
</comment>
<dbReference type="InterPro" id="IPR009061">
    <property type="entry name" value="DNA-bd_dom_put_sf"/>
</dbReference>